<dbReference type="Pfam" id="PF13884">
    <property type="entry name" value="Peptidase_S74"/>
    <property type="match status" value="1"/>
</dbReference>
<keyword evidence="3" id="KW-1185">Reference proteome</keyword>
<feature type="domain" description="Peptidase S74" evidence="1">
    <location>
        <begin position="378"/>
        <end position="469"/>
    </location>
</feature>
<accession>A0ABM8UMX7</accession>
<dbReference type="PROSITE" id="PS51688">
    <property type="entry name" value="ICA"/>
    <property type="match status" value="1"/>
</dbReference>
<dbReference type="SUPFAM" id="SSF101967">
    <property type="entry name" value="Adhesin YadA, collagen-binding domain"/>
    <property type="match status" value="1"/>
</dbReference>
<reference evidence="2 3" key="1">
    <citation type="submission" date="2021-04" db="EMBL/GenBank/DDBJ databases">
        <authorList>
            <person name="Rodrigo-Torres L."/>
            <person name="Arahal R. D."/>
            <person name="Lucena T."/>
        </authorList>
    </citation>
    <scope>NUCLEOTIDE SEQUENCE [LARGE SCALE GENOMIC DNA]</scope>
    <source>
        <strain evidence="2 3">CECT 9623</strain>
    </source>
</reference>
<organism evidence="2 3">
    <name type="scientific">Dyadobacter linearis</name>
    <dbReference type="NCBI Taxonomy" id="2823330"/>
    <lineage>
        <taxon>Bacteria</taxon>
        <taxon>Pseudomonadati</taxon>
        <taxon>Bacteroidota</taxon>
        <taxon>Cytophagia</taxon>
        <taxon>Cytophagales</taxon>
        <taxon>Spirosomataceae</taxon>
        <taxon>Dyadobacter</taxon>
    </lineage>
</organism>
<dbReference type="EMBL" id="CAJRAU010000002">
    <property type="protein sequence ID" value="CAG5068853.1"/>
    <property type="molecule type" value="Genomic_DNA"/>
</dbReference>
<evidence type="ECO:0000313" key="3">
    <source>
        <dbReference type="Proteomes" id="UP000679725"/>
    </source>
</evidence>
<sequence>MRPEFYEDTRCDSLTIWKKWKLSRTYLLALILLCGAVDVRGQVPKMFSFQGIARDASGKIVANKSILVEVNIVNPDDGQAVYGETYQPTTNSQGIFTIAVGDIGLSAGNAGDMSAKDWIHKNFSLRLFLNIEGIGGQYVELESEPLLSVPYAFVSDHSAFAEKAGSVNSLTHDLPIIQTGTASGPALSTVGVGNKLIWYPKKASFRVGQITGNQWEEAQIGDNSFAAGLDVLASGAQSIALGNGTTANALNGIALGKYNDIPTTDLFGSPQGRLLQVGNGGGPGSRSNALTILNSGKVGIGGAVLVPEHLLDLGGRARIRHSANQTAGIFLDGPLTKESSFVGMKADNEVGFFIGGDWRFWVNGQGNGYLNGNIIQTSDRRLKRNFSPVTNSLSKLTNLTGQHYFWKDTTKSQELQTGLVAQEVEQYFPELVTTDDKGFKAVNYIGLIPHLIESVKLIGVLEKKLESFTAREDQMQKEVANVIRDLRSELSIIKAANNSNQQSK</sequence>
<gene>
    <name evidence="2" type="ORF">DYBT9623_01585</name>
</gene>
<dbReference type="Proteomes" id="UP000679725">
    <property type="component" value="Unassembled WGS sequence"/>
</dbReference>
<dbReference type="InterPro" id="IPR030392">
    <property type="entry name" value="S74_ICA"/>
</dbReference>
<evidence type="ECO:0000313" key="2">
    <source>
        <dbReference type="EMBL" id="CAG5068853.1"/>
    </source>
</evidence>
<dbReference type="InterPro" id="IPR011049">
    <property type="entry name" value="Serralysin-like_metalloprot_C"/>
</dbReference>
<dbReference type="RefSeq" id="WP_215232972.1">
    <property type="nucleotide sequence ID" value="NZ_CAJRAU010000002.1"/>
</dbReference>
<dbReference type="InterPro" id="IPR036388">
    <property type="entry name" value="WH-like_DNA-bd_sf"/>
</dbReference>
<proteinExistence type="predicted"/>
<dbReference type="Gene3D" id="1.10.10.10">
    <property type="entry name" value="Winged helix-like DNA-binding domain superfamily/Winged helix DNA-binding domain"/>
    <property type="match status" value="1"/>
</dbReference>
<name>A0ABM8UMX7_9BACT</name>
<evidence type="ECO:0000259" key="1">
    <source>
        <dbReference type="PROSITE" id="PS51688"/>
    </source>
</evidence>
<dbReference type="Gene3D" id="2.150.10.10">
    <property type="entry name" value="Serralysin-like metalloprotease, C-terminal"/>
    <property type="match status" value="1"/>
</dbReference>
<comment type="caution">
    <text evidence="2">The sequence shown here is derived from an EMBL/GenBank/DDBJ whole genome shotgun (WGS) entry which is preliminary data.</text>
</comment>
<protein>
    <recommendedName>
        <fullName evidence="1">Peptidase S74 domain-containing protein</fullName>
    </recommendedName>
</protein>